<dbReference type="CDD" id="cd12797">
    <property type="entry name" value="M23_peptidase"/>
    <property type="match status" value="1"/>
</dbReference>
<dbReference type="EMBL" id="JAMTCG010000003">
    <property type="protein sequence ID" value="MCP2160698.1"/>
    <property type="molecule type" value="Genomic_DNA"/>
</dbReference>
<gene>
    <name evidence="3" type="ORF">LX12_001885</name>
</gene>
<feature type="domain" description="M23ase beta-sheet core" evidence="2">
    <location>
        <begin position="240"/>
        <end position="336"/>
    </location>
</feature>
<evidence type="ECO:0000256" key="1">
    <source>
        <dbReference type="SAM" id="MobiDB-lite"/>
    </source>
</evidence>
<feature type="region of interest" description="Disordered" evidence="1">
    <location>
        <begin position="90"/>
        <end position="116"/>
    </location>
</feature>
<dbReference type="InterPro" id="IPR011055">
    <property type="entry name" value="Dup_hybrid_motif"/>
</dbReference>
<dbReference type="PANTHER" id="PTHR21666">
    <property type="entry name" value="PEPTIDASE-RELATED"/>
    <property type="match status" value="1"/>
</dbReference>
<dbReference type="Gene3D" id="2.70.70.10">
    <property type="entry name" value="Glucose Permease (Domain IIA)"/>
    <property type="match status" value="1"/>
</dbReference>
<evidence type="ECO:0000313" key="3">
    <source>
        <dbReference type="EMBL" id="MCP2160698.1"/>
    </source>
</evidence>
<accession>A0ABT1H282</accession>
<proteinExistence type="predicted"/>
<dbReference type="InterPro" id="IPR016047">
    <property type="entry name" value="M23ase_b-sheet_dom"/>
</dbReference>
<dbReference type="InterPro" id="IPR050570">
    <property type="entry name" value="Cell_wall_metabolism_enzyme"/>
</dbReference>
<protein>
    <submittedName>
        <fullName evidence="3">Peptidase family M23</fullName>
    </submittedName>
</protein>
<dbReference type="Pfam" id="PF01551">
    <property type="entry name" value="Peptidase_M23"/>
    <property type="match status" value="1"/>
</dbReference>
<dbReference type="PANTHER" id="PTHR21666:SF270">
    <property type="entry name" value="MUREIN HYDROLASE ACTIVATOR ENVC"/>
    <property type="match status" value="1"/>
</dbReference>
<comment type="caution">
    <text evidence="3">The sequence shown here is derived from an EMBL/GenBank/DDBJ whole genome shotgun (WGS) entry which is preliminary data.</text>
</comment>
<dbReference type="Proteomes" id="UP001205740">
    <property type="component" value="Unassembled WGS sequence"/>
</dbReference>
<feature type="region of interest" description="Disordered" evidence="1">
    <location>
        <begin position="38"/>
        <end position="61"/>
    </location>
</feature>
<keyword evidence="4" id="KW-1185">Reference proteome</keyword>
<dbReference type="SUPFAM" id="SSF51261">
    <property type="entry name" value="Duplicated hybrid motif"/>
    <property type="match status" value="1"/>
</dbReference>
<evidence type="ECO:0000259" key="2">
    <source>
        <dbReference type="Pfam" id="PF01551"/>
    </source>
</evidence>
<organism evidence="3 4">
    <name type="scientific">Williamsia serinedens</name>
    <dbReference type="NCBI Taxonomy" id="391736"/>
    <lineage>
        <taxon>Bacteria</taxon>
        <taxon>Bacillati</taxon>
        <taxon>Actinomycetota</taxon>
        <taxon>Actinomycetes</taxon>
        <taxon>Mycobacteriales</taxon>
        <taxon>Nocardiaceae</taxon>
        <taxon>Williamsia</taxon>
    </lineage>
</organism>
<name>A0ABT1H282_9NOCA</name>
<sequence length="352" mass="36673">MSNSEGAVLAVRGNTGVDVDSTTLEDDLRPEEITSIIPIDWDSTDTPSWDAPRPRTPQRPLPADVTQDILIAEVEFEATADAHRFTLDETGYRAPEARPTPQARPARSGGRHRLAAPPSALKGRAALLAVAAGAAVVAATGHIDTAQPTDTDTADAPNAGVNPAAAVAPVDPTLQGDSGVTPGTAPSDMKNFTDQLAQGDKYAKDAAAADAAARRPLFASPVAFGAYQFTSGFAYRWGAFHGGVDFAAPLGTPIHAATDGIVREAGPAEGFGNWIQIEAPDGTITMYGHMYDSGVGVRKGQHVEAGDIIGAVGSNGFSTGPHCHFEVWQHGMKIDPTPWLAAHGIRQPAYTG</sequence>
<reference evidence="3 4" key="1">
    <citation type="submission" date="2022-06" db="EMBL/GenBank/DDBJ databases">
        <title>Genomic Encyclopedia of Archaeal and Bacterial Type Strains, Phase II (KMG-II): from individual species to whole genera.</title>
        <authorList>
            <person name="Goeker M."/>
        </authorList>
    </citation>
    <scope>NUCLEOTIDE SEQUENCE [LARGE SCALE GENOMIC DNA]</scope>
    <source>
        <strain evidence="3 4">DSM 45037</strain>
    </source>
</reference>
<evidence type="ECO:0000313" key="4">
    <source>
        <dbReference type="Proteomes" id="UP001205740"/>
    </source>
</evidence>